<evidence type="ECO:0008006" key="3">
    <source>
        <dbReference type="Google" id="ProtNLM"/>
    </source>
</evidence>
<name>A0A7I9Y3G8_9MYCO</name>
<evidence type="ECO:0000313" key="1">
    <source>
        <dbReference type="EMBL" id="GFG76433.1"/>
    </source>
</evidence>
<evidence type="ECO:0000313" key="2">
    <source>
        <dbReference type="Proteomes" id="UP000465361"/>
    </source>
</evidence>
<comment type="caution">
    <text evidence="1">The sequence shown here is derived from an EMBL/GenBank/DDBJ whole genome shotgun (WGS) entry which is preliminary data.</text>
</comment>
<protein>
    <recommendedName>
        <fullName evidence="3">DUF5642 domain-containing protein</fullName>
    </recommendedName>
</protein>
<reference evidence="1 2" key="1">
    <citation type="journal article" date="2019" name="Emerg. Microbes Infect.">
        <title>Comprehensive subspecies identification of 175 nontuberculous mycobacteria species based on 7547 genomic profiles.</title>
        <authorList>
            <person name="Matsumoto Y."/>
            <person name="Kinjo T."/>
            <person name="Motooka D."/>
            <person name="Nabeya D."/>
            <person name="Jung N."/>
            <person name="Uechi K."/>
            <person name="Horii T."/>
            <person name="Iida T."/>
            <person name="Fujita J."/>
            <person name="Nakamura S."/>
        </authorList>
    </citation>
    <scope>NUCLEOTIDE SEQUENCE [LARGE SCALE GENOMIC DNA]</scope>
    <source>
        <strain evidence="1 2">JCM 17322</strain>
    </source>
</reference>
<dbReference type="RefSeq" id="WP_174813308.1">
    <property type="nucleotide sequence ID" value="NZ_BLKW01000004.1"/>
</dbReference>
<dbReference type="Proteomes" id="UP000465361">
    <property type="component" value="Unassembled WGS sequence"/>
</dbReference>
<keyword evidence="2" id="KW-1185">Reference proteome</keyword>
<dbReference type="EMBL" id="BLKW01000004">
    <property type="protein sequence ID" value="GFG76433.1"/>
    <property type="molecule type" value="Genomic_DNA"/>
</dbReference>
<sequence length="92" mass="9416">MAALNRPVPGAGLTRFTARRLLVVGGAPRIAGVTTTGVKLNANPAGDPDYLFTAALNGQTSVVVMGSADTQINPQQVMSNLLVKAVSAVRAQ</sequence>
<gene>
    <name evidence="1" type="ORF">MBOT_37980</name>
</gene>
<proteinExistence type="predicted"/>
<organism evidence="1 2">
    <name type="scientific">Mycobacterium botniense</name>
    <dbReference type="NCBI Taxonomy" id="84962"/>
    <lineage>
        <taxon>Bacteria</taxon>
        <taxon>Bacillati</taxon>
        <taxon>Actinomycetota</taxon>
        <taxon>Actinomycetes</taxon>
        <taxon>Mycobacteriales</taxon>
        <taxon>Mycobacteriaceae</taxon>
        <taxon>Mycobacterium</taxon>
    </lineage>
</organism>
<dbReference type="AlphaFoldDB" id="A0A7I9Y3G8"/>
<accession>A0A7I9Y3G8</accession>